<keyword evidence="2" id="KW-1185">Reference proteome</keyword>
<evidence type="ECO:0000313" key="1">
    <source>
        <dbReference type="EMBL" id="EXJ53499.1"/>
    </source>
</evidence>
<reference evidence="1 2" key="1">
    <citation type="submission" date="2013-03" db="EMBL/GenBank/DDBJ databases">
        <title>The Genome Sequence of Cladophialophora psammophila CBS 110553.</title>
        <authorList>
            <consortium name="The Broad Institute Genomics Platform"/>
            <person name="Cuomo C."/>
            <person name="de Hoog S."/>
            <person name="Gorbushina A."/>
            <person name="Walker B."/>
            <person name="Young S.K."/>
            <person name="Zeng Q."/>
            <person name="Gargeya S."/>
            <person name="Fitzgerald M."/>
            <person name="Haas B."/>
            <person name="Abouelleil A."/>
            <person name="Allen A.W."/>
            <person name="Alvarado L."/>
            <person name="Arachchi H.M."/>
            <person name="Berlin A.M."/>
            <person name="Chapman S.B."/>
            <person name="Gainer-Dewar J."/>
            <person name="Goldberg J."/>
            <person name="Griggs A."/>
            <person name="Gujja S."/>
            <person name="Hansen M."/>
            <person name="Howarth C."/>
            <person name="Imamovic A."/>
            <person name="Ireland A."/>
            <person name="Larimer J."/>
            <person name="McCowan C."/>
            <person name="Murphy C."/>
            <person name="Pearson M."/>
            <person name="Poon T.W."/>
            <person name="Priest M."/>
            <person name="Roberts A."/>
            <person name="Saif S."/>
            <person name="Shea T."/>
            <person name="Sisk P."/>
            <person name="Sykes S."/>
            <person name="Wortman J."/>
            <person name="Nusbaum C."/>
            <person name="Birren B."/>
        </authorList>
    </citation>
    <scope>NUCLEOTIDE SEQUENCE [LARGE SCALE GENOMIC DNA]</scope>
    <source>
        <strain evidence="1 2">CBS 110553</strain>
    </source>
</reference>
<dbReference type="EMBL" id="AMGX01000045">
    <property type="protein sequence ID" value="EXJ53499.1"/>
    <property type="molecule type" value="Genomic_DNA"/>
</dbReference>
<proteinExistence type="predicted"/>
<dbReference type="HOGENOM" id="CLU_1184914_0_0_1"/>
<dbReference type="RefSeq" id="XP_007752031.1">
    <property type="nucleotide sequence ID" value="XM_007753841.1"/>
</dbReference>
<accession>W9W4I6</accession>
<dbReference type="eggNOG" id="ENOG502T5JS">
    <property type="taxonomic scope" value="Eukaryota"/>
</dbReference>
<organism evidence="1 2">
    <name type="scientific">Cladophialophora psammophila CBS 110553</name>
    <dbReference type="NCBI Taxonomy" id="1182543"/>
    <lineage>
        <taxon>Eukaryota</taxon>
        <taxon>Fungi</taxon>
        <taxon>Dikarya</taxon>
        <taxon>Ascomycota</taxon>
        <taxon>Pezizomycotina</taxon>
        <taxon>Eurotiomycetes</taxon>
        <taxon>Chaetothyriomycetidae</taxon>
        <taxon>Chaetothyriales</taxon>
        <taxon>Herpotrichiellaceae</taxon>
        <taxon>Cladophialophora</taxon>
    </lineage>
</organism>
<comment type="caution">
    <text evidence="1">The sequence shown here is derived from an EMBL/GenBank/DDBJ whole genome shotgun (WGS) entry which is preliminary data.</text>
</comment>
<gene>
    <name evidence="1" type="ORF">A1O5_13275</name>
</gene>
<dbReference type="STRING" id="1182543.W9W4I6"/>
<evidence type="ECO:0000313" key="2">
    <source>
        <dbReference type="Proteomes" id="UP000019471"/>
    </source>
</evidence>
<dbReference type="GeneID" id="19197958"/>
<name>W9W4I6_9EURO</name>
<sequence length="234" mass="27134">MVQLKDVITGMRTSDSWTRAPELSSFVNLWRALDQLDAVHNYMAFFRRILLLRMAYQRDRRTETVRDQIQSAQRTRQSSTSGKVESIVLDGLVREIFPHTTEDSEGMNIQQWREKYDPERKKLSNRLFAAKNWRRAVEVFGFGILALIPTAGVFRIQNQRLCETLLNLLKEKGNGYVRDAAALLTPFVQAVYDGRDYVSKIVVEHLNELNLEPMDPSRIVELCNEIPESEQDEN</sequence>
<dbReference type="AlphaFoldDB" id="W9W4I6"/>
<protein>
    <submittedName>
        <fullName evidence="1">Uncharacterized protein</fullName>
    </submittedName>
</protein>
<dbReference type="OrthoDB" id="4462325at2759"/>
<dbReference type="Proteomes" id="UP000019471">
    <property type="component" value="Unassembled WGS sequence"/>
</dbReference>